<dbReference type="InterPro" id="IPR055414">
    <property type="entry name" value="LRR_R13L4/SHOC2-like"/>
</dbReference>
<evidence type="ECO:0000313" key="4">
    <source>
        <dbReference type="Proteomes" id="UP001603857"/>
    </source>
</evidence>
<dbReference type="PANTHER" id="PTHR47186:SF45">
    <property type="entry name" value="DISEASE RESISTANCE RPP13-LIKE PROTEIN 1"/>
    <property type="match status" value="1"/>
</dbReference>
<dbReference type="AlphaFoldDB" id="A0ABD1M3H4"/>
<comment type="caution">
    <text evidence="3">The sequence shown here is derived from an EMBL/GenBank/DDBJ whole genome shotgun (WGS) entry which is preliminary data.</text>
</comment>
<sequence length="361" mass="42118">MSIRTNPMKAVDVLLKRLRRTRSIFQERGRNEPFDGKSEKLSQELEKINDLFLRVKRNEDELLDTLTEVYGRLGKLDRKRILQLGRWQDSTSHHIEVENEEFLKELRFLKGLKYLSLRGISRIFKLPSSIVQLKNLEILDLKACHNLETLPSDISSMKSLTNLILSQCNLLDAMPKGIEKLTQLKVLKGFVINSFTKTHCRILDLSRLNQLRRLSIHIKAEAAIKDIDFENLKQFSALEHLKISWGVSDTSYSDIPITLPSKLKKLHLECFFGQKIPKLKVVELFSALHELKITGGKLQSMNHHNRNKMRKNVEILHLKYLKDLKVDLRDLQKIFPRLKYVEMKGISNHTYTEWSIDQTGR</sequence>
<dbReference type="SUPFAM" id="SSF52058">
    <property type="entry name" value="L domain-like"/>
    <property type="match status" value="1"/>
</dbReference>
<dbReference type="Gene3D" id="3.80.10.10">
    <property type="entry name" value="Ribonuclease Inhibitor"/>
    <property type="match status" value="2"/>
</dbReference>
<dbReference type="Pfam" id="PF23598">
    <property type="entry name" value="LRR_14"/>
    <property type="match status" value="1"/>
</dbReference>
<keyword evidence="1" id="KW-0677">Repeat</keyword>
<name>A0ABD1M3H4_9FABA</name>
<proteinExistence type="predicted"/>
<feature type="domain" description="Disease resistance R13L4/SHOC-2-like LRR" evidence="2">
    <location>
        <begin position="96"/>
        <end position="309"/>
    </location>
</feature>
<dbReference type="EMBL" id="JBGMDY010000006">
    <property type="protein sequence ID" value="KAL2330325.1"/>
    <property type="molecule type" value="Genomic_DNA"/>
</dbReference>
<evidence type="ECO:0000259" key="2">
    <source>
        <dbReference type="Pfam" id="PF23598"/>
    </source>
</evidence>
<reference evidence="3 4" key="1">
    <citation type="submission" date="2024-08" db="EMBL/GenBank/DDBJ databases">
        <title>Insights into the chromosomal genome structure of Flemingia macrophylla.</title>
        <authorList>
            <person name="Ding Y."/>
            <person name="Zhao Y."/>
            <person name="Bi W."/>
            <person name="Wu M."/>
            <person name="Zhao G."/>
            <person name="Gong Y."/>
            <person name="Li W."/>
            <person name="Zhang P."/>
        </authorList>
    </citation>
    <scope>NUCLEOTIDE SEQUENCE [LARGE SCALE GENOMIC DNA]</scope>
    <source>
        <strain evidence="3">DYQJB</strain>
        <tissue evidence="3">Leaf</tissue>
    </source>
</reference>
<organism evidence="3 4">
    <name type="scientific">Flemingia macrophylla</name>
    <dbReference type="NCBI Taxonomy" id="520843"/>
    <lineage>
        <taxon>Eukaryota</taxon>
        <taxon>Viridiplantae</taxon>
        <taxon>Streptophyta</taxon>
        <taxon>Embryophyta</taxon>
        <taxon>Tracheophyta</taxon>
        <taxon>Spermatophyta</taxon>
        <taxon>Magnoliopsida</taxon>
        <taxon>eudicotyledons</taxon>
        <taxon>Gunneridae</taxon>
        <taxon>Pentapetalae</taxon>
        <taxon>rosids</taxon>
        <taxon>fabids</taxon>
        <taxon>Fabales</taxon>
        <taxon>Fabaceae</taxon>
        <taxon>Papilionoideae</taxon>
        <taxon>50 kb inversion clade</taxon>
        <taxon>NPAAA clade</taxon>
        <taxon>indigoferoid/millettioid clade</taxon>
        <taxon>Phaseoleae</taxon>
        <taxon>Flemingia</taxon>
    </lineage>
</organism>
<gene>
    <name evidence="3" type="ORF">Fmac_017906</name>
</gene>
<dbReference type="PANTHER" id="PTHR47186">
    <property type="entry name" value="LEUCINE-RICH REPEAT-CONTAINING PROTEIN 57"/>
    <property type="match status" value="1"/>
</dbReference>
<evidence type="ECO:0000256" key="1">
    <source>
        <dbReference type="ARBA" id="ARBA00022737"/>
    </source>
</evidence>
<evidence type="ECO:0000313" key="3">
    <source>
        <dbReference type="EMBL" id="KAL2330325.1"/>
    </source>
</evidence>
<protein>
    <recommendedName>
        <fullName evidence="2">Disease resistance R13L4/SHOC-2-like LRR domain-containing protein</fullName>
    </recommendedName>
</protein>
<dbReference type="InterPro" id="IPR032675">
    <property type="entry name" value="LRR_dom_sf"/>
</dbReference>
<dbReference type="Proteomes" id="UP001603857">
    <property type="component" value="Unassembled WGS sequence"/>
</dbReference>
<accession>A0ABD1M3H4</accession>
<keyword evidence="4" id="KW-1185">Reference proteome</keyword>